<comment type="caution">
    <text evidence="2">The sequence shown here is derived from an EMBL/GenBank/DDBJ whole genome shotgun (WGS) entry which is preliminary data.</text>
</comment>
<protein>
    <submittedName>
        <fullName evidence="2">Uncharacterized protein</fullName>
    </submittedName>
</protein>
<dbReference type="AlphaFoldDB" id="A0A4Y2A6I7"/>
<keyword evidence="3" id="KW-1185">Reference proteome</keyword>
<organism evidence="2 3">
    <name type="scientific">Araneus ventricosus</name>
    <name type="common">Orbweaver spider</name>
    <name type="synonym">Epeira ventricosa</name>
    <dbReference type="NCBI Taxonomy" id="182803"/>
    <lineage>
        <taxon>Eukaryota</taxon>
        <taxon>Metazoa</taxon>
        <taxon>Ecdysozoa</taxon>
        <taxon>Arthropoda</taxon>
        <taxon>Chelicerata</taxon>
        <taxon>Arachnida</taxon>
        <taxon>Araneae</taxon>
        <taxon>Araneomorphae</taxon>
        <taxon>Entelegynae</taxon>
        <taxon>Araneoidea</taxon>
        <taxon>Araneidae</taxon>
        <taxon>Araneus</taxon>
    </lineage>
</organism>
<feature type="compositionally biased region" description="Polar residues" evidence="1">
    <location>
        <begin position="63"/>
        <end position="72"/>
    </location>
</feature>
<evidence type="ECO:0000256" key="1">
    <source>
        <dbReference type="SAM" id="MobiDB-lite"/>
    </source>
</evidence>
<proteinExistence type="predicted"/>
<feature type="region of interest" description="Disordered" evidence="1">
    <location>
        <begin position="54"/>
        <end position="78"/>
    </location>
</feature>
<evidence type="ECO:0000313" key="3">
    <source>
        <dbReference type="Proteomes" id="UP000499080"/>
    </source>
</evidence>
<dbReference type="Proteomes" id="UP000499080">
    <property type="component" value="Unassembled WGS sequence"/>
</dbReference>
<accession>A0A4Y2A6I7</accession>
<dbReference type="EMBL" id="BGPR01000007">
    <property type="protein sequence ID" value="GBL75343.1"/>
    <property type="molecule type" value="Genomic_DNA"/>
</dbReference>
<gene>
    <name evidence="2" type="ORF">AVEN_194550_1</name>
</gene>
<sequence length="78" mass="9023">MVTSRHNRREDQTFVISIDQVSDPLFEERFHQWYEMGVNVALKPFLLKALALSSSQGRDENHSSLSQGYTQGDRTRPI</sequence>
<reference evidence="2 3" key="1">
    <citation type="journal article" date="2019" name="Sci. Rep.">
        <title>Orb-weaving spider Araneus ventricosus genome elucidates the spidroin gene catalogue.</title>
        <authorList>
            <person name="Kono N."/>
            <person name="Nakamura H."/>
            <person name="Ohtoshi R."/>
            <person name="Moran D.A.P."/>
            <person name="Shinohara A."/>
            <person name="Yoshida Y."/>
            <person name="Fujiwara M."/>
            <person name="Mori M."/>
            <person name="Tomita M."/>
            <person name="Arakawa K."/>
        </authorList>
    </citation>
    <scope>NUCLEOTIDE SEQUENCE [LARGE SCALE GENOMIC DNA]</scope>
</reference>
<evidence type="ECO:0000313" key="2">
    <source>
        <dbReference type="EMBL" id="GBL75343.1"/>
    </source>
</evidence>
<name>A0A4Y2A6I7_ARAVE</name>